<sequence>MENNNELNLLSVKFNAELALDHLENVFIPENTPSLDNISKAALLLPFGIQKELKIFAESNSLNESFDNKTNNDENSTRKQLNKTRNIEFKLNMKKKFSDKKKKFNNISNLLANKFSIKSRDRLSSTELKQSTYFSKITGGEVSCLNN</sequence>
<comment type="caution">
    <text evidence="1">The sequence shown here is derived from an EMBL/GenBank/DDBJ whole genome shotgun (WGS) entry which is preliminary data.</text>
</comment>
<name>A0A9D5I0A7_9CRYT</name>
<evidence type="ECO:0000313" key="1">
    <source>
        <dbReference type="EMBL" id="KAJ1613700.1"/>
    </source>
</evidence>
<accession>A0A9D5I0A7</accession>
<dbReference type="OrthoDB" id="342211at2759"/>
<dbReference type="EMBL" id="JAPCXC010000001">
    <property type="protein sequence ID" value="KAJ1613700.1"/>
    <property type="molecule type" value="Genomic_DNA"/>
</dbReference>
<reference evidence="1" key="1">
    <citation type="submission" date="2022-10" db="EMBL/GenBank/DDBJ databases">
        <title>Adaptive evolution leads to modifications in subtelomeric GC content in a zoonotic Cryptosporidium species.</title>
        <authorList>
            <person name="Li J."/>
            <person name="Feng Y."/>
            <person name="Xiao L."/>
        </authorList>
    </citation>
    <scope>NUCLEOTIDE SEQUENCE</scope>
    <source>
        <strain evidence="1">33844</strain>
    </source>
</reference>
<organism evidence="1">
    <name type="scientific">Cryptosporidium canis</name>
    <dbReference type="NCBI Taxonomy" id="195482"/>
    <lineage>
        <taxon>Eukaryota</taxon>
        <taxon>Sar</taxon>
        <taxon>Alveolata</taxon>
        <taxon>Apicomplexa</taxon>
        <taxon>Conoidasida</taxon>
        <taxon>Coccidia</taxon>
        <taxon>Eucoccidiorida</taxon>
        <taxon>Eimeriorina</taxon>
        <taxon>Cryptosporidiidae</taxon>
        <taxon>Cryptosporidium</taxon>
    </lineage>
</organism>
<dbReference type="AlphaFoldDB" id="A0A9D5I0A7"/>
<proteinExistence type="predicted"/>
<dbReference type="Proteomes" id="UP001067231">
    <property type="component" value="Unassembled WGS sequence"/>
</dbReference>
<gene>
    <name evidence="1" type="ORF">OJ253_4</name>
</gene>
<protein>
    <submittedName>
        <fullName evidence="1">Uncharacterized protein</fullName>
    </submittedName>
</protein>